<evidence type="ECO:0000313" key="2">
    <source>
        <dbReference type="Proteomes" id="UP000663722"/>
    </source>
</evidence>
<accession>A0A975BQF5</accession>
<reference evidence="1" key="1">
    <citation type="journal article" date="2021" name="Microb. Physiol.">
        <title>Proteogenomic Insights into the Physiology of Marine, Sulfate-Reducing, Filamentous Desulfonema limicola and Desulfonema magnum.</title>
        <authorList>
            <person name="Schnaars V."/>
            <person name="Wohlbrand L."/>
            <person name="Scheve S."/>
            <person name="Hinrichs C."/>
            <person name="Reinhardt R."/>
            <person name="Rabus R."/>
        </authorList>
    </citation>
    <scope>NUCLEOTIDE SEQUENCE</scope>
    <source>
        <strain evidence="1">4be13</strain>
    </source>
</reference>
<proteinExistence type="predicted"/>
<keyword evidence="1" id="KW-0449">Lipoprotein</keyword>
<keyword evidence="2" id="KW-1185">Reference proteome</keyword>
<name>A0A975BQF5_9BACT</name>
<dbReference type="AlphaFoldDB" id="A0A975BQF5"/>
<dbReference type="GO" id="GO:0019867">
    <property type="term" value="C:outer membrane"/>
    <property type="evidence" value="ECO:0007669"/>
    <property type="project" value="InterPro"/>
</dbReference>
<evidence type="ECO:0000313" key="1">
    <source>
        <dbReference type="EMBL" id="QTA89170.1"/>
    </source>
</evidence>
<dbReference type="Pfam" id="PF04390">
    <property type="entry name" value="LptE"/>
    <property type="match status" value="1"/>
</dbReference>
<dbReference type="KEGG" id="dmm:dnm_052200"/>
<dbReference type="InterPro" id="IPR007485">
    <property type="entry name" value="LPS_assembly_LptE"/>
</dbReference>
<protein>
    <submittedName>
        <fullName evidence="1">LPS-assembly lipoprotein LptE domain-containing protein</fullName>
    </submittedName>
</protein>
<dbReference type="EMBL" id="CP061800">
    <property type="protein sequence ID" value="QTA89170.1"/>
    <property type="molecule type" value="Genomic_DNA"/>
</dbReference>
<dbReference type="Gene3D" id="3.30.160.150">
    <property type="entry name" value="Lipoprotein like domain"/>
    <property type="match status" value="1"/>
</dbReference>
<organism evidence="1 2">
    <name type="scientific">Desulfonema magnum</name>
    <dbReference type="NCBI Taxonomy" id="45655"/>
    <lineage>
        <taxon>Bacteria</taxon>
        <taxon>Pseudomonadati</taxon>
        <taxon>Thermodesulfobacteriota</taxon>
        <taxon>Desulfobacteria</taxon>
        <taxon>Desulfobacterales</taxon>
        <taxon>Desulfococcaceae</taxon>
        <taxon>Desulfonema</taxon>
    </lineage>
</organism>
<gene>
    <name evidence="1" type="ORF">dnm_052200</name>
</gene>
<dbReference type="Proteomes" id="UP000663722">
    <property type="component" value="Chromosome"/>
</dbReference>
<sequence>MEIREMKYFIDIANFKTQVSSFKFQISKPKFQVSSFLLFLCIFFSACGYKFEGGGNFPGGIKSVYITVFENRTAETGLETIFANDFIDEFTRRGKLVLAGRDSAEAILAGEIKSVNLETVSRRESHTALERQIKVVVALKLTSSDGKVIWSAKQISAHEAYIVMPDKMTTEYNRQQAISVISEKIAETAYDHLTSDF</sequence>
<dbReference type="GO" id="GO:0043165">
    <property type="term" value="P:Gram-negative-bacterium-type cell outer membrane assembly"/>
    <property type="evidence" value="ECO:0007669"/>
    <property type="project" value="InterPro"/>
</dbReference>